<dbReference type="PANTHER" id="PTHR31270:SF1">
    <property type="entry name" value="GLUTAMINYL-PEPTIDE CYCLOTRANSFERASE"/>
    <property type="match status" value="1"/>
</dbReference>
<dbReference type="InterPro" id="IPR007788">
    <property type="entry name" value="QCT"/>
</dbReference>
<dbReference type="PANTHER" id="PTHR31270">
    <property type="entry name" value="GLUTAMINYL-PEPTIDE CYCLOTRANSFERASE"/>
    <property type="match status" value="1"/>
</dbReference>
<dbReference type="RefSeq" id="WP_343334216.1">
    <property type="nucleotide sequence ID" value="NZ_JAPOHD010000029.1"/>
</dbReference>
<gene>
    <name evidence="1" type="ORF">OU798_16150</name>
</gene>
<reference evidence="1" key="1">
    <citation type="submission" date="2022-11" db="EMBL/GenBank/DDBJ databases">
        <title>Marilongibacter aestuarii gen. nov., sp. nov., isolated from tidal flat sediment.</title>
        <authorList>
            <person name="Jiayan W."/>
        </authorList>
    </citation>
    <scope>NUCLEOTIDE SEQUENCE</scope>
    <source>
        <strain evidence="1">Z1-6</strain>
    </source>
</reference>
<accession>A0A9X3J7D6</accession>
<dbReference type="AlphaFoldDB" id="A0A9X3J7D6"/>
<proteinExistence type="predicted"/>
<dbReference type="Pfam" id="PF05096">
    <property type="entry name" value="Glu_cyclase_2"/>
    <property type="match status" value="1"/>
</dbReference>
<sequence length="358" mass="41081">MKRNLFPIVLVLSLFITFLSCSNKSTKRPRKPVSTVTLKPNKNQFVYGQKVSVNVKTKLRDGEIKTIQVYYQNRLLKESKELEFVVNDVELDALGLTNFKVNAEKTDGLKNTSLKALTVVSDIQPKQLTYQVVNNYPHLKTSYTQGLEYRNGYLYEGTGEKGHSKLLKVDLKTGKALQSFDLEDKYFGEGITILNDKIYQLTYHAQKGFVYDLETFARIDSFQFKSQQGWGLTNDGTNLIMSDGTNVLTWLNPHDFSIIKTLQVANNRGTMNVLNELEYIDGIIYANIYTTDYIVKIDVKTGKVLEEIDMSGLIDMYHKQSERIDVLNGIAYDKENDRMFVTGKLYPRLFEVNFIEKE</sequence>
<dbReference type="Gene3D" id="2.130.10.10">
    <property type="entry name" value="YVTN repeat-like/Quinoprotein amine dehydrogenase"/>
    <property type="match status" value="1"/>
</dbReference>
<comment type="caution">
    <text evidence="1">The sequence shown here is derived from an EMBL/GenBank/DDBJ whole genome shotgun (WGS) entry which is preliminary data.</text>
</comment>
<dbReference type="InterPro" id="IPR011044">
    <property type="entry name" value="Quino_amine_DH_bsu"/>
</dbReference>
<dbReference type="GO" id="GO:0016603">
    <property type="term" value="F:glutaminyl-peptide cyclotransferase activity"/>
    <property type="evidence" value="ECO:0007669"/>
    <property type="project" value="InterPro"/>
</dbReference>
<name>A0A9X3J7D6_9BACT</name>
<keyword evidence="2" id="KW-1185">Reference proteome</keyword>
<dbReference type="PROSITE" id="PS51257">
    <property type="entry name" value="PROKAR_LIPOPROTEIN"/>
    <property type="match status" value="1"/>
</dbReference>
<dbReference type="SUPFAM" id="SSF50969">
    <property type="entry name" value="YVTN repeat-like/Quinoprotein amine dehydrogenase"/>
    <property type="match status" value="1"/>
</dbReference>
<protein>
    <submittedName>
        <fullName evidence="1">Glutaminyl-peptide cyclotransferase</fullName>
    </submittedName>
</protein>
<dbReference type="Proteomes" id="UP001145087">
    <property type="component" value="Unassembled WGS sequence"/>
</dbReference>
<evidence type="ECO:0000313" key="1">
    <source>
        <dbReference type="EMBL" id="MCY1721887.1"/>
    </source>
</evidence>
<evidence type="ECO:0000313" key="2">
    <source>
        <dbReference type="Proteomes" id="UP001145087"/>
    </source>
</evidence>
<dbReference type="InterPro" id="IPR015943">
    <property type="entry name" value="WD40/YVTN_repeat-like_dom_sf"/>
</dbReference>
<dbReference type="EMBL" id="JAPOHD010000029">
    <property type="protein sequence ID" value="MCY1721887.1"/>
    <property type="molecule type" value="Genomic_DNA"/>
</dbReference>
<organism evidence="1 2">
    <name type="scientific">Draconibacterium aestuarii</name>
    <dbReference type="NCBI Taxonomy" id="2998507"/>
    <lineage>
        <taxon>Bacteria</taxon>
        <taxon>Pseudomonadati</taxon>
        <taxon>Bacteroidota</taxon>
        <taxon>Bacteroidia</taxon>
        <taxon>Marinilabiliales</taxon>
        <taxon>Prolixibacteraceae</taxon>
        <taxon>Draconibacterium</taxon>
    </lineage>
</organism>